<keyword evidence="11 21" id="KW-0067">ATP-binding</keyword>
<dbReference type="PANTHER" id="PTHR11136:SF0">
    <property type="entry name" value="DIHYDROFOLATE SYNTHETASE-RELATED"/>
    <property type="match status" value="1"/>
</dbReference>
<evidence type="ECO:0000256" key="10">
    <source>
        <dbReference type="ARBA" id="ARBA00022741"/>
    </source>
</evidence>
<protein>
    <recommendedName>
        <fullName evidence="7">Dihydrofolate synthase/folylpolyglutamate synthase</fullName>
        <ecNumber evidence="5">6.3.2.12</ecNumber>
        <ecNumber evidence="6">6.3.2.17</ecNumber>
    </recommendedName>
    <alternativeName>
        <fullName evidence="16">Folylpoly-gamma-glutamate synthetase-dihydrofolate synthetase</fullName>
    </alternativeName>
    <alternativeName>
        <fullName evidence="14">Folylpolyglutamate synthetase</fullName>
    </alternativeName>
    <alternativeName>
        <fullName evidence="15">Tetrahydrofolylpolyglutamate synthase</fullName>
    </alternativeName>
</protein>
<evidence type="ECO:0000256" key="18">
    <source>
        <dbReference type="ARBA" id="ARBA00047808"/>
    </source>
</evidence>
<dbReference type="SUPFAM" id="SSF53244">
    <property type="entry name" value="MurD-like peptide ligases, peptide-binding domain"/>
    <property type="match status" value="1"/>
</dbReference>
<evidence type="ECO:0000256" key="4">
    <source>
        <dbReference type="ARBA" id="ARBA00008276"/>
    </source>
</evidence>
<dbReference type="NCBIfam" id="NF008101">
    <property type="entry name" value="PRK10846.1"/>
    <property type="match status" value="1"/>
</dbReference>
<keyword evidence="10 21" id="KW-0547">Nucleotide-binding</keyword>
<evidence type="ECO:0000256" key="9">
    <source>
        <dbReference type="ARBA" id="ARBA00022723"/>
    </source>
</evidence>
<evidence type="ECO:0000313" key="25">
    <source>
        <dbReference type="Proteomes" id="UP001356170"/>
    </source>
</evidence>
<gene>
    <name evidence="24" type="primary">folC</name>
    <name evidence="24" type="ORF">V3390_05665</name>
</gene>
<proteinExistence type="inferred from homology"/>
<evidence type="ECO:0000313" key="24">
    <source>
        <dbReference type="EMBL" id="MEF2155722.1"/>
    </source>
</evidence>
<accession>A0ABU7V1L9</accession>
<evidence type="ECO:0000256" key="16">
    <source>
        <dbReference type="ARBA" id="ARBA00032510"/>
    </source>
</evidence>
<dbReference type="PANTHER" id="PTHR11136">
    <property type="entry name" value="FOLYLPOLYGLUTAMATE SYNTHASE-RELATED"/>
    <property type="match status" value="1"/>
</dbReference>
<dbReference type="InterPro" id="IPR036565">
    <property type="entry name" value="Mur-like_cat_sf"/>
</dbReference>
<comment type="catalytic activity">
    <reaction evidence="17">
        <text>(6S)-5,6,7,8-tetrahydrofolyl-(gamma-L-Glu)(n) + L-glutamate + ATP = (6S)-5,6,7,8-tetrahydrofolyl-(gamma-L-Glu)(n+1) + ADP + phosphate + H(+)</text>
        <dbReference type="Rhea" id="RHEA:10580"/>
        <dbReference type="Rhea" id="RHEA-COMP:14738"/>
        <dbReference type="Rhea" id="RHEA-COMP:14740"/>
        <dbReference type="ChEBI" id="CHEBI:15378"/>
        <dbReference type="ChEBI" id="CHEBI:29985"/>
        <dbReference type="ChEBI" id="CHEBI:30616"/>
        <dbReference type="ChEBI" id="CHEBI:43474"/>
        <dbReference type="ChEBI" id="CHEBI:141005"/>
        <dbReference type="ChEBI" id="CHEBI:456216"/>
        <dbReference type="EC" id="6.3.2.17"/>
    </reaction>
</comment>
<dbReference type="InterPro" id="IPR018109">
    <property type="entry name" value="Folylpolyglutamate_synth_CS"/>
</dbReference>
<dbReference type="Pfam" id="PF08245">
    <property type="entry name" value="Mur_ligase_M"/>
    <property type="match status" value="1"/>
</dbReference>
<evidence type="ECO:0000256" key="21">
    <source>
        <dbReference type="PIRNR" id="PIRNR001563"/>
    </source>
</evidence>
<evidence type="ECO:0000256" key="1">
    <source>
        <dbReference type="ARBA" id="ARBA00002714"/>
    </source>
</evidence>
<keyword evidence="12" id="KW-0460">Magnesium</keyword>
<dbReference type="Proteomes" id="UP001356170">
    <property type="component" value="Unassembled WGS sequence"/>
</dbReference>
<comment type="catalytic activity">
    <reaction evidence="18">
        <text>10-formyltetrahydrofolyl-(gamma-L-Glu)(n) + L-glutamate + ATP = 10-formyltetrahydrofolyl-(gamma-L-Glu)(n+1) + ADP + phosphate + H(+)</text>
        <dbReference type="Rhea" id="RHEA:51904"/>
        <dbReference type="Rhea" id="RHEA-COMP:13088"/>
        <dbReference type="Rhea" id="RHEA-COMP:14300"/>
        <dbReference type="ChEBI" id="CHEBI:15378"/>
        <dbReference type="ChEBI" id="CHEBI:29985"/>
        <dbReference type="ChEBI" id="CHEBI:30616"/>
        <dbReference type="ChEBI" id="CHEBI:43474"/>
        <dbReference type="ChEBI" id="CHEBI:134413"/>
        <dbReference type="ChEBI" id="CHEBI:456216"/>
        <dbReference type="EC" id="6.3.2.17"/>
    </reaction>
</comment>
<comment type="pathway">
    <text evidence="2">Cofactor biosynthesis; tetrahydrofolate biosynthesis; 7,8-dihydrofolate from 2-amino-4-hydroxy-6-hydroxymethyl-7,8-dihydropteridine diphosphate and 4-aminobenzoate: step 2/2.</text>
</comment>
<evidence type="ECO:0000256" key="2">
    <source>
        <dbReference type="ARBA" id="ARBA00004799"/>
    </source>
</evidence>
<name>A0ABU7V1L9_9GAMM</name>
<evidence type="ECO:0000256" key="14">
    <source>
        <dbReference type="ARBA" id="ARBA00030048"/>
    </source>
</evidence>
<dbReference type="SUPFAM" id="SSF53623">
    <property type="entry name" value="MurD-like peptide ligases, catalytic domain"/>
    <property type="match status" value="1"/>
</dbReference>
<dbReference type="GO" id="GO:0004326">
    <property type="term" value="F:tetrahydrofolylpolyglutamate synthase activity"/>
    <property type="evidence" value="ECO:0007669"/>
    <property type="project" value="UniProtKB-EC"/>
</dbReference>
<organism evidence="24 25">
    <name type="scientific">Aquilutibacter rugosus</name>
    <dbReference type="NCBI Taxonomy" id="3115820"/>
    <lineage>
        <taxon>Bacteria</taxon>
        <taxon>Pseudomonadati</taxon>
        <taxon>Pseudomonadota</taxon>
        <taxon>Gammaproteobacteria</taxon>
        <taxon>Lysobacterales</taxon>
        <taxon>Lysobacteraceae</taxon>
        <taxon>Aquilutibacter</taxon>
    </lineage>
</organism>
<evidence type="ECO:0000256" key="5">
    <source>
        <dbReference type="ARBA" id="ARBA00013023"/>
    </source>
</evidence>
<comment type="pathway">
    <text evidence="3">Cofactor biosynthesis; tetrahydrofolylpolyglutamate biosynthesis.</text>
</comment>
<sequence length="420" mass="45053">MVSKTLDEWLTTIEAIHPKSIDMGLERIRAVYAALGSPRPARYVITVAGTNGKGSTVAFLESIAQCETWRVGAYTSPHLLRFNERIRIQGSEVADADLVSAFERIDAARGTTPLTYFEFATLAALLLFADAKLALAILEVGLGGRLDATNLIDSDVAVITTVDLDHQDYLGADRELIGAEKAGVMRAWKPVVLGDEDPPSSVLGRAYRLGASAIRYRCDFFVDVEPAADHWIWREPGTQFAVPMPQLQAPVQIRNAAVAIAAMRALPNSPKRASLQQGIANATVSGRLQNVAFEGHSITVDVAHNPQAAGELSAWLRAHPIPGRNVAVFAGLADKDRAGVLDRLADDIAQWELAPLPGPRGEALPQLQQALSGHRALSGVCWHSDVLSAVRHAIATSKTDDRIVVFGSFLSVAAVLQAAS</sequence>
<comment type="caution">
    <text evidence="24">The sequence shown here is derived from an EMBL/GenBank/DDBJ whole genome shotgun (WGS) entry which is preliminary data.</text>
</comment>
<evidence type="ECO:0000256" key="6">
    <source>
        <dbReference type="ARBA" id="ARBA00013025"/>
    </source>
</evidence>
<evidence type="ECO:0000256" key="17">
    <source>
        <dbReference type="ARBA" id="ARBA00047493"/>
    </source>
</evidence>
<evidence type="ECO:0000256" key="3">
    <source>
        <dbReference type="ARBA" id="ARBA00005150"/>
    </source>
</evidence>
<dbReference type="NCBIfam" id="TIGR01499">
    <property type="entry name" value="folC"/>
    <property type="match status" value="1"/>
</dbReference>
<dbReference type="Pfam" id="PF02875">
    <property type="entry name" value="Mur_ligase_C"/>
    <property type="match status" value="1"/>
</dbReference>
<keyword evidence="9" id="KW-0479">Metal-binding</keyword>
<evidence type="ECO:0000256" key="20">
    <source>
        <dbReference type="ARBA" id="ARBA00049161"/>
    </source>
</evidence>
<dbReference type="PIRSF" id="PIRSF001563">
    <property type="entry name" value="Folylpolyglu_synth"/>
    <property type="match status" value="1"/>
</dbReference>
<comment type="catalytic activity">
    <reaction evidence="19">
        <text>(6R)-5,10-methylenetetrahydrofolyl-(gamma-L-Glu)(n) + L-glutamate + ATP = (6R)-5,10-methylenetetrahydrofolyl-(gamma-L-Glu)(n+1) + ADP + phosphate + H(+)</text>
        <dbReference type="Rhea" id="RHEA:51912"/>
        <dbReference type="Rhea" id="RHEA-COMP:13257"/>
        <dbReference type="Rhea" id="RHEA-COMP:13258"/>
        <dbReference type="ChEBI" id="CHEBI:15378"/>
        <dbReference type="ChEBI" id="CHEBI:29985"/>
        <dbReference type="ChEBI" id="CHEBI:30616"/>
        <dbReference type="ChEBI" id="CHEBI:43474"/>
        <dbReference type="ChEBI" id="CHEBI:136572"/>
        <dbReference type="ChEBI" id="CHEBI:456216"/>
        <dbReference type="EC" id="6.3.2.17"/>
    </reaction>
</comment>
<dbReference type="InterPro" id="IPR013221">
    <property type="entry name" value="Mur_ligase_cen"/>
</dbReference>
<evidence type="ECO:0000256" key="12">
    <source>
        <dbReference type="ARBA" id="ARBA00022842"/>
    </source>
</evidence>
<feature type="domain" description="Mur ligase central" evidence="23">
    <location>
        <begin position="47"/>
        <end position="189"/>
    </location>
</feature>
<keyword evidence="8 21" id="KW-0436">Ligase</keyword>
<evidence type="ECO:0000256" key="15">
    <source>
        <dbReference type="ARBA" id="ARBA00030592"/>
    </source>
</evidence>
<evidence type="ECO:0000256" key="13">
    <source>
        <dbReference type="ARBA" id="ARBA00022909"/>
    </source>
</evidence>
<dbReference type="GO" id="GO:0008841">
    <property type="term" value="F:dihydrofolate synthase activity"/>
    <property type="evidence" value="ECO:0007669"/>
    <property type="project" value="UniProtKB-EC"/>
</dbReference>
<evidence type="ECO:0000259" key="22">
    <source>
        <dbReference type="Pfam" id="PF02875"/>
    </source>
</evidence>
<keyword evidence="25" id="KW-1185">Reference proteome</keyword>
<evidence type="ECO:0000256" key="11">
    <source>
        <dbReference type="ARBA" id="ARBA00022840"/>
    </source>
</evidence>
<dbReference type="EC" id="6.3.2.12" evidence="5"/>
<evidence type="ECO:0000256" key="19">
    <source>
        <dbReference type="ARBA" id="ARBA00049035"/>
    </source>
</evidence>
<dbReference type="EMBL" id="JAZHBO010000002">
    <property type="protein sequence ID" value="MEF2155722.1"/>
    <property type="molecule type" value="Genomic_DNA"/>
</dbReference>
<comment type="similarity">
    <text evidence="4 21">Belongs to the folylpolyglutamate synthase family.</text>
</comment>
<dbReference type="PROSITE" id="PS01012">
    <property type="entry name" value="FOLYLPOLYGLU_SYNT_2"/>
    <property type="match status" value="1"/>
</dbReference>
<feature type="domain" description="Mur ligase C-terminal" evidence="22">
    <location>
        <begin position="286"/>
        <end position="409"/>
    </location>
</feature>
<evidence type="ECO:0000256" key="7">
    <source>
        <dbReference type="ARBA" id="ARBA00019357"/>
    </source>
</evidence>
<keyword evidence="13" id="KW-0289">Folate biosynthesis</keyword>
<dbReference type="EC" id="6.3.2.17" evidence="6"/>
<reference evidence="24 25" key="1">
    <citation type="submission" date="2024-01" db="EMBL/GenBank/DDBJ databases">
        <title>Novel species of the genus Luteimonas isolated from rivers.</title>
        <authorList>
            <person name="Lu H."/>
        </authorList>
    </citation>
    <scope>NUCLEOTIDE SEQUENCE [LARGE SCALE GENOMIC DNA]</scope>
    <source>
        <strain evidence="24 25">FXH3W</strain>
    </source>
</reference>
<dbReference type="InterPro" id="IPR004101">
    <property type="entry name" value="Mur_ligase_C"/>
</dbReference>
<dbReference type="InterPro" id="IPR036615">
    <property type="entry name" value="Mur_ligase_C_dom_sf"/>
</dbReference>
<comment type="catalytic activity">
    <reaction evidence="20">
        <text>7,8-dihydropteroate + L-glutamate + ATP = 7,8-dihydrofolate + ADP + phosphate + H(+)</text>
        <dbReference type="Rhea" id="RHEA:23584"/>
        <dbReference type="ChEBI" id="CHEBI:15378"/>
        <dbReference type="ChEBI" id="CHEBI:17839"/>
        <dbReference type="ChEBI" id="CHEBI:29985"/>
        <dbReference type="ChEBI" id="CHEBI:30616"/>
        <dbReference type="ChEBI" id="CHEBI:43474"/>
        <dbReference type="ChEBI" id="CHEBI:57451"/>
        <dbReference type="ChEBI" id="CHEBI:456216"/>
        <dbReference type="EC" id="6.3.2.12"/>
    </reaction>
</comment>
<evidence type="ECO:0000256" key="8">
    <source>
        <dbReference type="ARBA" id="ARBA00022598"/>
    </source>
</evidence>
<dbReference type="Gene3D" id="3.40.1190.10">
    <property type="entry name" value="Mur-like, catalytic domain"/>
    <property type="match status" value="1"/>
</dbReference>
<dbReference type="Gene3D" id="3.90.190.20">
    <property type="entry name" value="Mur ligase, C-terminal domain"/>
    <property type="match status" value="1"/>
</dbReference>
<dbReference type="InterPro" id="IPR001645">
    <property type="entry name" value="Folylpolyglutamate_synth"/>
</dbReference>
<comment type="function">
    <text evidence="1">Functions in two distinct reactions of the de novo folate biosynthetic pathway. Catalyzes the addition of a glutamate residue to dihydropteroate (7,8-dihydropteroate or H2Pte) to form dihydrofolate (7,8-dihydrofolate monoglutamate or H2Pte-Glu). Also catalyzes successive additions of L-glutamate to tetrahydrofolate or 10-formyltetrahydrofolate or 5,10-methylenetetrahydrofolate, leading to folylpolyglutamate derivatives.</text>
</comment>
<evidence type="ECO:0000259" key="23">
    <source>
        <dbReference type="Pfam" id="PF08245"/>
    </source>
</evidence>